<sequence length="260" mass="29795">MPPAFLQDPEMASLHHQLDIMLDSAYRMIDIYERQCEKKGDQFAFDSAIAAFTEADRMSTRRSLDAGSSSDQESFVSATDVAFSNPSNRDYFRTMGRQLLEDLLLKCDRDTEDFVIAYDNMLDYVSDKSNWGKIEEELRGRGVKCFSFYDIVLDFMLMDAFDDLTNPPSSVTTVINNRWLSNGFKETALSTAVWSVLKAKRRMLKFSDGFIAHFYSVSEYISPVLTWGFLGPQSDLKDLCLYFKVSHFKMLSDLKVFLSS</sequence>
<keyword evidence="4" id="KW-1000">Mitochondrion outer membrane</keyword>
<evidence type="ECO:0000256" key="5">
    <source>
        <dbReference type="ARBA" id="ARBA00022989"/>
    </source>
</evidence>
<keyword evidence="7" id="KW-0472">Membrane</keyword>
<dbReference type="EMBL" id="JARBDR010000919">
    <property type="protein sequence ID" value="KAJ8300905.1"/>
    <property type="molecule type" value="Genomic_DNA"/>
</dbReference>
<organism evidence="8 9">
    <name type="scientific">Tegillarca granosa</name>
    <name type="common">Malaysian cockle</name>
    <name type="synonym">Anadara granosa</name>
    <dbReference type="NCBI Taxonomy" id="220873"/>
    <lineage>
        <taxon>Eukaryota</taxon>
        <taxon>Metazoa</taxon>
        <taxon>Spiralia</taxon>
        <taxon>Lophotrochozoa</taxon>
        <taxon>Mollusca</taxon>
        <taxon>Bivalvia</taxon>
        <taxon>Autobranchia</taxon>
        <taxon>Pteriomorphia</taxon>
        <taxon>Arcoida</taxon>
        <taxon>Arcoidea</taxon>
        <taxon>Arcidae</taxon>
        <taxon>Tegillarca</taxon>
    </lineage>
</organism>
<evidence type="ECO:0000256" key="3">
    <source>
        <dbReference type="ARBA" id="ARBA00022692"/>
    </source>
</evidence>
<dbReference type="PANTHER" id="PTHR21508">
    <property type="entry name" value="MITOGUARDIN"/>
    <property type="match status" value="1"/>
</dbReference>
<dbReference type="Pfam" id="PF10265">
    <property type="entry name" value="Miga"/>
    <property type="match status" value="1"/>
</dbReference>
<proteinExistence type="inferred from homology"/>
<dbReference type="Proteomes" id="UP001217089">
    <property type="component" value="Unassembled WGS sequence"/>
</dbReference>
<evidence type="ECO:0000256" key="1">
    <source>
        <dbReference type="ARBA" id="ARBA00004294"/>
    </source>
</evidence>
<evidence type="ECO:0000256" key="2">
    <source>
        <dbReference type="ARBA" id="ARBA00008969"/>
    </source>
</evidence>
<comment type="subcellular location">
    <subcellularLocation>
        <location evidence="1">Mitochondrion outer membrane</location>
    </subcellularLocation>
</comment>
<evidence type="ECO:0000256" key="4">
    <source>
        <dbReference type="ARBA" id="ARBA00022787"/>
    </source>
</evidence>
<gene>
    <name evidence="8" type="ORF">KUTeg_022424</name>
</gene>
<evidence type="ECO:0000313" key="9">
    <source>
        <dbReference type="Proteomes" id="UP001217089"/>
    </source>
</evidence>
<name>A0ABQ9E6Y2_TEGGR</name>
<dbReference type="InterPro" id="IPR019392">
    <property type="entry name" value="Miga"/>
</dbReference>
<keyword evidence="6" id="KW-0496">Mitochondrion</keyword>
<keyword evidence="3" id="KW-0812">Transmembrane</keyword>
<evidence type="ECO:0000313" key="8">
    <source>
        <dbReference type="EMBL" id="KAJ8300905.1"/>
    </source>
</evidence>
<evidence type="ECO:0000256" key="7">
    <source>
        <dbReference type="ARBA" id="ARBA00023136"/>
    </source>
</evidence>
<keyword evidence="9" id="KW-1185">Reference proteome</keyword>
<protein>
    <submittedName>
        <fullName evidence="8">Uncharacterized protein</fullName>
    </submittedName>
</protein>
<dbReference type="PANTHER" id="PTHR21508:SF5">
    <property type="entry name" value="MITOGUARDIN"/>
    <property type="match status" value="1"/>
</dbReference>
<reference evidence="8 9" key="1">
    <citation type="submission" date="2022-12" db="EMBL/GenBank/DDBJ databases">
        <title>Chromosome-level genome of Tegillarca granosa.</title>
        <authorList>
            <person name="Kim J."/>
        </authorList>
    </citation>
    <scope>NUCLEOTIDE SEQUENCE [LARGE SCALE GENOMIC DNA]</scope>
    <source>
        <strain evidence="8">Teg-2019</strain>
        <tissue evidence="8">Adductor muscle</tissue>
    </source>
</reference>
<evidence type="ECO:0000256" key="6">
    <source>
        <dbReference type="ARBA" id="ARBA00023128"/>
    </source>
</evidence>
<comment type="similarity">
    <text evidence="2">Belongs to the mitoguardin family.</text>
</comment>
<accession>A0ABQ9E6Y2</accession>
<comment type="caution">
    <text evidence="8">The sequence shown here is derived from an EMBL/GenBank/DDBJ whole genome shotgun (WGS) entry which is preliminary data.</text>
</comment>
<keyword evidence="5" id="KW-1133">Transmembrane helix</keyword>